<dbReference type="AlphaFoldDB" id="A0A4R3NBF2"/>
<dbReference type="OrthoDB" id="8603558at2"/>
<dbReference type="RefSeq" id="WP_114958849.1">
    <property type="nucleotide sequence ID" value="NZ_MSZW01000013.1"/>
</dbReference>
<dbReference type="PANTHER" id="PTHR36933">
    <property type="entry name" value="SLL0788 PROTEIN"/>
    <property type="match status" value="1"/>
</dbReference>
<dbReference type="Proteomes" id="UP000295414">
    <property type="component" value="Unassembled WGS sequence"/>
</dbReference>
<organism evidence="4 5">
    <name type="scientific">Thermomonas haemolytica</name>
    <dbReference type="NCBI Taxonomy" id="141949"/>
    <lineage>
        <taxon>Bacteria</taxon>
        <taxon>Pseudomonadati</taxon>
        <taxon>Pseudomonadota</taxon>
        <taxon>Gammaproteobacteria</taxon>
        <taxon>Lysobacterales</taxon>
        <taxon>Lysobacteraceae</taxon>
        <taxon>Thermomonas</taxon>
    </lineage>
</organism>
<proteinExistence type="predicted"/>
<reference evidence="4 5" key="1">
    <citation type="submission" date="2019-03" db="EMBL/GenBank/DDBJ databases">
        <title>Genomic Encyclopedia of Type Strains, Phase IV (KMG-IV): sequencing the most valuable type-strain genomes for metagenomic binning, comparative biology and taxonomic classification.</title>
        <authorList>
            <person name="Goeker M."/>
        </authorList>
    </citation>
    <scope>NUCLEOTIDE SEQUENCE [LARGE SCALE GENOMIC DNA]</scope>
    <source>
        <strain evidence="4 5">DSM 13605</strain>
    </source>
</reference>
<evidence type="ECO:0000256" key="2">
    <source>
        <dbReference type="SAM" id="Phobius"/>
    </source>
</evidence>
<sequence>MQAHSKHQTTHDARTKDGHVSHTGHQTSDGHYGRFALMLVLSFACMYALMYAMVDRFANVVPNINQFYMAALMTAPMAILELALMGAMYQDKRKNAVIFALAGLVLVGSWFGIRAQAGVDDRQFLKSMIPHHAGAILMCEEARISSQDIQALCRNIIEGQQAEIEQMKSLLDPTRGQPQPATRD</sequence>
<dbReference type="PANTHER" id="PTHR36933:SF1">
    <property type="entry name" value="SLL0788 PROTEIN"/>
    <property type="match status" value="1"/>
</dbReference>
<keyword evidence="2" id="KW-0472">Membrane</keyword>
<keyword evidence="5" id="KW-1185">Reference proteome</keyword>
<evidence type="ECO:0000256" key="1">
    <source>
        <dbReference type="SAM" id="MobiDB-lite"/>
    </source>
</evidence>
<accession>A0A4R3NBF2</accession>
<feature type="domain" description="DUF305" evidence="3">
    <location>
        <begin position="120"/>
        <end position="171"/>
    </location>
</feature>
<dbReference type="EMBL" id="SMAP01000001">
    <property type="protein sequence ID" value="TCT25706.1"/>
    <property type="molecule type" value="Genomic_DNA"/>
</dbReference>
<name>A0A4R3NBF2_9GAMM</name>
<evidence type="ECO:0000259" key="3">
    <source>
        <dbReference type="Pfam" id="PF03713"/>
    </source>
</evidence>
<feature type="transmembrane region" description="Helical" evidence="2">
    <location>
        <begin position="35"/>
        <end position="54"/>
    </location>
</feature>
<evidence type="ECO:0000313" key="5">
    <source>
        <dbReference type="Proteomes" id="UP000295414"/>
    </source>
</evidence>
<feature type="compositionally biased region" description="Basic and acidic residues" evidence="1">
    <location>
        <begin position="9"/>
        <end position="20"/>
    </location>
</feature>
<dbReference type="InterPro" id="IPR005183">
    <property type="entry name" value="DUF305_CopM-like"/>
</dbReference>
<protein>
    <submittedName>
        <fullName evidence="4">DUF305 family protein family protein</fullName>
    </submittedName>
</protein>
<feature type="region of interest" description="Disordered" evidence="1">
    <location>
        <begin position="1"/>
        <end position="28"/>
    </location>
</feature>
<dbReference type="Gene3D" id="1.20.1260.10">
    <property type="match status" value="1"/>
</dbReference>
<evidence type="ECO:0000313" key="4">
    <source>
        <dbReference type="EMBL" id="TCT25706.1"/>
    </source>
</evidence>
<feature type="transmembrane region" description="Helical" evidence="2">
    <location>
        <begin position="66"/>
        <end position="84"/>
    </location>
</feature>
<keyword evidence="2" id="KW-0812">Transmembrane</keyword>
<comment type="caution">
    <text evidence="4">The sequence shown here is derived from an EMBL/GenBank/DDBJ whole genome shotgun (WGS) entry which is preliminary data.</text>
</comment>
<feature type="transmembrane region" description="Helical" evidence="2">
    <location>
        <begin position="96"/>
        <end position="113"/>
    </location>
</feature>
<keyword evidence="2" id="KW-1133">Transmembrane helix</keyword>
<dbReference type="Pfam" id="PF03713">
    <property type="entry name" value="DUF305"/>
    <property type="match status" value="1"/>
</dbReference>
<gene>
    <name evidence="4" type="ORF">EDC34_10130</name>
</gene>
<dbReference type="InterPro" id="IPR012347">
    <property type="entry name" value="Ferritin-like"/>
</dbReference>